<dbReference type="PANTHER" id="PTHR30273">
    <property type="entry name" value="PERIPLASMIC SIGNAL SENSOR AND SIGMA FACTOR ACTIVATOR FECR-RELATED"/>
    <property type="match status" value="1"/>
</dbReference>
<dbReference type="AlphaFoldDB" id="A0A5J6LJA8"/>
<organism evidence="3 4">
    <name type="scientific">Nitrincola iocasae</name>
    <dbReference type="NCBI Taxonomy" id="2614693"/>
    <lineage>
        <taxon>Bacteria</taxon>
        <taxon>Pseudomonadati</taxon>
        <taxon>Pseudomonadota</taxon>
        <taxon>Gammaproteobacteria</taxon>
        <taxon>Oceanospirillales</taxon>
        <taxon>Oceanospirillaceae</taxon>
        <taxon>Nitrincola</taxon>
    </lineage>
</organism>
<feature type="domain" description="FecR protein" evidence="1">
    <location>
        <begin position="92"/>
        <end position="183"/>
    </location>
</feature>
<name>A0A5J6LJA8_9GAMM</name>
<dbReference type="GO" id="GO:0016989">
    <property type="term" value="F:sigma factor antagonist activity"/>
    <property type="evidence" value="ECO:0007669"/>
    <property type="project" value="TreeGrafter"/>
</dbReference>
<dbReference type="KEGG" id="nik:F5I99_03765"/>
<feature type="domain" description="FecR N-terminal" evidence="2">
    <location>
        <begin position="1"/>
        <end position="37"/>
    </location>
</feature>
<reference evidence="3 4" key="1">
    <citation type="submission" date="2019-09" db="EMBL/GenBank/DDBJ databases">
        <title>Nitrincola iocasae sp. nov., a bacterium isolated from the sediment collected at a cold seep field in South China Sea.</title>
        <authorList>
            <person name="Zhang H."/>
            <person name="Wang H."/>
            <person name="Li C."/>
        </authorList>
    </citation>
    <scope>NUCLEOTIDE SEQUENCE [LARGE SCALE GENOMIC DNA]</scope>
    <source>
        <strain evidence="3 4">KXZD1103</strain>
    </source>
</reference>
<dbReference type="InterPro" id="IPR032623">
    <property type="entry name" value="FecR_N"/>
</dbReference>
<dbReference type="EMBL" id="CP044222">
    <property type="protein sequence ID" value="QEW08483.1"/>
    <property type="molecule type" value="Genomic_DNA"/>
</dbReference>
<evidence type="ECO:0000259" key="1">
    <source>
        <dbReference type="Pfam" id="PF04773"/>
    </source>
</evidence>
<evidence type="ECO:0000259" key="2">
    <source>
        <dbReference type="Pfam" id="PF16220"/>
    </source>
</evidence>
<dbReference type="Pfam" id="PF16220">
    <property type="entry name" value="DUF4880"/>
    <property type="match status" value="1"/>
</dbReference>
<dbReference type="Proteomes" id="UP000325606">
    <property type="component" value="Chromosome"/>
</dbReference>
<dbReference type="PANTHER" id="PTHR30273:SF2">
    <property type="entry name" value="PROTEIN FECR"/>
    <property type="match status" value="1"/>
</dbReference>
<dbReference type="Gene3D" id="2.60.120.1440">
    <property type="match status" value="1"/>
</dbReference>
<protein>
    <submittedName>
        <fullName evidence="3">DUF4880 domain-containing protein</fullName>
    </submittedName>
</protein>
<dbReference type="PIRSF" id="PIRSF018266">
    <property type="entry name" value="FecR"/>
    <property type="match status" value="1"/>
</dbReference>
<keyword evidence="4" id="KW-1185">Reference proteome</keyword>
<dbReference type="InterPro" id="IPR012373">
    <property type="entry name" value="Ferrdict_sens_TM"/>
</dbReference>
<sequence>MARLWADDATEKDHAACLAWRQSAPENEQAWQQVQKLQQRFRALPDPEAGSKLLRQTKSISRRQFLTYASVSTGLGLLATEHFRSNFLSTTDYATNKGEIQKTLLADGTRLFINTSTRVDINFNQQKREIHLHEGEVYIETAPHHLPLTLVSQEGTLRPLGTRFSVRLMDQQARLAVYEGRVEIQPAQSDKTTIIESGLGADFTRFSLIDNHTIDAANMAWTSRKLAVSSMPLVEFIQELSRYRPGKLRVSPEVPSLTVTGIFSLQDTDRILMQLTEILPVKLHFFTPYWVTLLPA</sequence>
<evidence type="ECO:0000313" key="3">
    <source>
        <dbReference type="EMBL" id="QEW08483.1"/>
    </source>
</evidence>
<dbReference type="InterPro" id="IPR006860">
    <property type="entry name" value="FecR"/>
</dbReference>
<gene>
    <name evidence="3" type="ORF">F5I99_03765</name>
</gene>
<proteinExistence type="predicted"/>
<dbReference type="Pfam" id="PF04773">
    <property type="entry name" value="FecR"/>
    <property type="match status" value="1"/>
</dbReference>
<evidence type="ECO:0000313" key="4">
    <source>
        <dbReference type="Proteomes" id="UP000325606"/>
    </source>
</evidence>
<accession>A0A5J6LJA8</accession>